<evidence type="ECO:0000313" key="3">
    <source>
        <dbReference type="EMBL" id="KAK9708728.1"/>
    </source>
</evidence>
<keyword evidence="2" id="KW-0472">Membrane</keyword>
<organism evidence="3 4">
    <name type="scientific">Basidiobolus ranarum</name>
    <dbReference type="NCBI Taxonomy" id="34480"/>
    <lineage>
        <taxon>Eukaryota</taxon>
        <taxon>Fungi</taxon>
        <taxon>Fungi incertae sedis</taxon>
        <taxon>Zoopagomycota</taxon>
        <taxon>Entomophthoromycotina</taxon>
        <taxon>Basidiobolomycetes</taxon>
        <taxon>Basidiobolales</taxon>
        <taxon>Basidiobolaceae</taxon>
        <taxon>Basidiobolus</taxon>
    </lineage>
</organism>
<accession>A0ABR2VX20</accession>
<keyword evidence="4" id="KW-1185">Reference proteome</keyword>
<evidence type="ECO:0000313" key="4">
    <source>
        <dbReference type="Proteomes" id="UP001479436"/>
    </source>
</evidence>
<gene>
    <name evidence="3" type="ORF">K7432_009463</name>
</gene>
<dbReference type="EMBL" id="JASJQH010007461">
    <property type="protein sequence ID" value="KAK9708728.1"/>
    <property type="molecule type" value="Genomic_DNA"/>
</dbReference>
<name>A0ABR2VX20_9FUNG</name>
<keyword evidence="2" id="KW-0812">Transmembrane</keyword>
<protein>
    <submittedName>
        <fullName evidence="3">Uncharacterized protein</fullName>
    </submittedName>
</protein>
<evidence type="ECO:0000256" key="2">
    <source>
        <dbReference type="SAM" id="Phobius"/>
    </source>
</evidence>
<feature type="compositionally biased region" description="Low complexity" evidence="1">
    <location>
        <begin position="329"/>
        <end position="340"/>
    </location>
</feature>
<keyword evidence="2" id="KW-1133">Transmembrane helix</keyword>
<dbReference type="Proteomes" id="UP001479436">
    <property type="component" value="Unassembled WGS sequence"/>
</dbReference>
<comment type="caution">
    <text evidence="3">The sequence shown here is derived from an EMBL/GenBank/DDBJ whole genome shotgun (WGS) entry which is preliminary data.</text>
</comment>
<feature type="region of interest" description="Disordered" evidence="1">
    <location>
        <begin position="306"/>
        <end position="346"/>
    </location>
</feature>
<reference evidence="3 4" key="1">
    <citation type="submission" date="2023-04" db="EMBL/GenBank/DDBJ databases">
        <title>Genome of Basidiobolus ranarum AG-B5.</title>
        <authorList>
            <person name="Stajich J.E."/>
            <person name="Carter-House D."/>
            <person name="Gryganskyi A."/>
        </authorList>
    </citation>
    <scope>NUCLEOTIDE SEQUENCE [LARGE SCALE GENOMIC DNA]</scope>
    <source>
        <strain evidence="3 4">AG-B5</strain>
    </source>
</reference>
<proteinExistence type="predicted"/>
<sequence length="346" mass="37715">MDIKIPPFSHIPYLILVICFGSSHSSYFSNSQLIRRADTSVCGPDIYCLPKTNDTWVMSSVEVIRWNSEYPTFAVQGTVDIRLYDVTDMRKPVLERLNTTNGKGYMNLTLDPNLQPPIFAPVLNRPKNFTAIRMYCFLITVAGDDIVNKPNGPYFYIQDPPPLSEALPSVAPIPSATVPTDSTNTATPDPPIPIPIDTSNQKDSYYHGSMGLTSGAIAGISIGCVSVLAAAGIALVVYRRRNMKAKPGTGKDAPRDGNLDSSVIPESGETIRRPSSLRLTANDAQLIAETYRRLLRKPSWGTADEGEVVHVETGSPPLSPTLSMNSARQTTSPTQPSFPTELSSRK</sequence>
<evidence type="ECO:0000256" key="1">
    <source>
        <dbReference type="SAM" id="MobiDB-lite"/>
    </source>
</evidence>
<feature type="transmembrane region" description="Helical" evidence="2">
    <location>
        <begin position="216"/>
        <end position="238"/>
    </location>
</feature>
<feature type="region of interest" description="Disordered" evidence="1">
    <location>
        <begin position="245"/>
        <end position="271"/>
    </location>
</feature>